<gene>
    <name evidence="1" type="ORF">EV384_3403</name>
</gene>
<evidence type="ECO:0008006" key="3">
    <source>
        <dbReference type="Google" id="ProtNLM"/>
    </source>
</evidence>
<dbReference type="Proteomes" id="UP000294114">
    <property type="component" value="Unassembled WGS sequence"/>
</dbReference>
<evidence type="ECO:0000313" key="1">
    <source>
        <dbReference type="EMBL" id="RZU74911.1"/>
    </source>
</evidence>
<name>A0A4Q8BCB9_9ACTN</name>
<protein>
    <recommendedName>
        <fullName evidence="3">Fibronectin type-III domain-containing protein</fullName>
    </recommendedName>
</protein>
<dbReference type="GO" id="GO:0005975">
    <property type="term" value="P:carbohydrate metabolic process"/>
    <property type="evidence" value="ECO:0007669"/>
    <property type="project" value="UniProtKB-ARBA"/>
</dbReference>
<dbReference type="EMBL" id="SHLD01000001">
    <property type="protein sequence ID" value="RZU74911.1"/>
    <property type="molecule type" value="Genomic_DNA"/>
</dbReference>
<dbReference type="AlphaFoldDB" id="A0A4Q8BCB9"/>
<dbReference type="RefSeq" id="WP_130334519.1">
    <property type="nucleotide sequence ID" value="NZ_SHLD01000001.1"/>
</dbReference>
<dbReference type="Gene3D" id="2.60.40.10">
    <property type="entry name" value="Immunoglobulins"/>
    <property type="match status" value="1"/>
</dbReference>
<reference evidence="1 2" key="1">
    <citation type="submission" date="2019-02" db="EMBL/GenBank/DDBJ databases">
        <title>Sequencing the genomes of 1000 actinobacteria strains.</title>
        <authorList>
            <person name="Klenk H.-P."/>
        </authorList>
    </citation>
    <scope>NUCLEOTIDE SEQUENCE [LARGE SCALE GENOMIC DNA]</scope>
    <source>
        <strain evidence="1 2">DSM 45612</strain>
    </source>
</reference>
<comment type="caution">
    <text evidence="1">The sequence shown here is derived from an EMBL/GenBank/DDBJ whole genome shotgun (WGS) entry which is preliminary data.</text>
</comment>
<accession>A0A4Q8BCB9</accession>
<proteinExistence type="predicted"/>
<organism evidence="1 2">
    <name type="scientific">Micromonospora kangleipakensis</name>
    <dbReference type="NCBI Taxonomy" id="1077942"/>
    <lineage>
        <taxon>Bacteria</taxon>
        <taxon>Bacillati</taxon>
        <taxon>Actinomycetota</taxon>
        <taxon>Actinomycetes</taxon>
        <taxon>Micromonosporales</taxon>
        <taxon>Micromonosporaceae</taxon>
        <taxon>Micromonospora</taxon>
    </lineage>
</organism>
<dbReference type="InterPro" id="IPR013783">
    <property type="entry name" value="Ig-like_fold"/>
</dbReference>
<evidence type="ECO:0000313" key="2">
    <source>
        <dbReference type="Proteomes" id="UP000294114"/>
    </source>
</evidence>
<dbReference type="OrthoDB" id="5994822at2"/>
<keyword evidence="2" id="KW-1185">Reference proteome</keyword>
<sequence>MLGLVSGDITRSFARWDTTDLVGKAITSATVNFWNWWSPSCTAKSWEIWTVGTIADGILWANQPAWTYREATATGTKGFDATCGDGWVSAAATSFFQRAANAGDTRADMGIRATSETDGNAFKQFRSRNAADATQVPYAVVTYNSYPVIGTRSTDPASTCVTGTSRPTIDTTSPVLRAVVTDAESPTVTAEFEWWAVGGSKLGGFVTDEVDSGLALEAQVPTGIMVGGGAYSWRVRAYDGTDWSPFSSFCEFSVANTAPEITSQATLPSSSCLTGPERSVINTTTPQLKSVATDRDSATVRLAFEVWTLDESTRLGEIVQPSVPVDTWTAADVAAGWGLTSASSYKWRVQASDGGLSSPWSSWCEFTIDTSAPTITSSTYPENQYAGSPGTPGSFTFGPAQRPDVTGYQFALDSSNPDTDVIAAGGSATVTVTPASSGAHVLYVRSRDSSGVLSATVAYHFGVGTGTTDGEPDPSLDQPYVDTSPQPEATAQAVVCDNRGKKWFEWSNKVASQTVTHARRLENFTGSDMTLTRSVTRKQTITASLSYTSGATVSASVVVANLDVQTGYTLQAAGEKTTETNISVTATMKSGSGLYGVYIFYGGTLVYSGSYKYQYCNNSGLMQTLQSGKAKSWTIETDGAVRCRGTSPIGLAVKAKSQYCY</sequence>